<evidence type="ECO:0000259" key="2">
    <source>
        <dbReference type="PROSITE" id="PS01186"/>
    </source>
</evidence>
<protein>
    <recommendedName>
        <fullName evidence="2">EGF-like domain-containing protein</fullName>
    </recommendedName>
</protein>
<keyword evidence="4" id="KW-1185">Reference proteome</keyword>
<keyword evidence="1" id="KW-0732">Signal</keyword>
<sequence>MNPGIILFFDLVFVAVKAHVDDESYLTFGKYCGSNSIGQSAPCNFEALLECNTQGICRCIEPRTMTFEGSTCAVLAGESCLPSKKVWLFDNVTTFQRDDYTSPCVGNATCNLRTKRCQCLPDFYMGIDKKCHFKLHEASCRRDADCEGEETHIVCNKRKICGCNDDLSILFNEEQLCRGIVGAPCDNFGRLCVPNAECIGESWSARECQCAPGFSKSPDGSCLVSYSNECSKEQAKLCNEKEENTLCQEGRCLCRSGQVWDESRKKCKQQVESRCDDSLDCGQGMFCGKAEKGDEEKRCKCNEGLIQVDYNCHPTYGQPCDYKPESSDNDSRSSVWICNPMISSISCIDGTCQCHQMEYYDEELNSCRGLAGSSCNMGMTDANYCMDNSICRLPMVDYYVGGEAICQCEYGFSRDEFDRCVENPVENIV</sequence>
<evidence type="ECO:0000256" key="1">
    <source>
        <dbReference type="SAM" id="SignalP"/>
    </source>
</evidence>
<organism evidence="3 4">
    <name type="scientific">Orchesella dallaii</name>
    <dbReference type="NCBI Taxonomy" id="48710"/>
    <lineage>
        <taxon>Eukaryota</taxon>
        <taxon>Metazoa</taxon>
        <taxon>Ecdysozoa</taxon>
        <taxon>Arthropoda</taxon>
        <taxon>Hexapoda</taxon>
        <taxon>Collembola</taxon>
        <taxon>Entomobryomorpha</taxon>
        <taxon>Entomobryoidea</taxon>
        <taxon>Orchesellidae</taxon>
        <taxon>Orchesellinae</taxon>
        <taxon>Orchesella</taxon>
    </lineage>
</organism>
<proteinExistence type="predicted"/>
<dbReference type="PANTHER" id="PTHR39069">
    <property type="entry name" value="ECDYSONE-INDUCIBLE GENE E1, ISOFORM A"/>
    <property type="match status" value="1"/>
</dbReference>
<dbReference type="InterPro" id="IPR000742">
    <property type="entry name" value="EGF"/>
</dbReference>
<accession>A0ABP1PSN1</accession>
<evidence type="ECO:0000313" key="4">
    <source>
        <dbReference type="Proteomes" id="UP001642540"/>
    </source>
</evidence>
<feature type="domain" description="EGF-like" evidence="2">
    <location>
        <begin position="208"/>
        <end position="222"/>
    </location>
</feature>
<dbReference type="Proteomes" id="UP001642540">
    <property type="component" value="Unassembled WGS sequence"/>
</dbReference>
<dbReference type="EMBL" id="CAXLJM020000009">
    <property type="protein sequence ID" value="CAL8075945.1"/>
    <property type="molecule type" value="Genomic_DNA"/>
</dbReference>
<dbReference type="PROSITE" id="PS01186">
    <property type="entry name" value="EGF_2"/>
    <property type="match status" value="1"/>
</dbReference>
<reference evidence="3 4" key="1">
    <citation type="submission" date="2024-08" db="EMBL/GenBank/DDBJ databases">
        <authorList>
            <person name="Cucini C."/>
            <person name="Frati F."/>
        </authorList>
    </citation>
    <scope>NUCLEOTIDE SEQUENCE [LARGE SCALE GENOMIC DNA]</scope>
</reference>
<dbReference type="PANTHER" id="PTHR39069:SF8">
    <property type="entry name" value="FI17111P1"/>
    <property type="match status" value="1"/>
</dbReference>
<dbReference type="SMART" id="SM00181">
    <property type="entry name" value="EGF"/>
    <property type="match status" value="4"/>
</dbReference>
<name>A0ABP1PSN1_9HEXA</name>
<gene>
    <name evidence="3" type="ORF">ODALV1_LOCUS3322</name>
</gene>
<evidence type="ECO:0000313" key="3">
    <source>
        <dbReference type="EMBL" id="CAL8075945.1"/>
    </source>
</evidence>
<feature type="signal peptide" evidence="1">
    <location>
        <begin position="1"/>
        <end position="18"/>
    </location>
</feature>
<feature type="chain" id="PRO_5047480690" description="EGF-like domain-containing protein" evidence="1">
    <location>
        <begin position="19"/>
        <end position="429"/>
    </location>
</feature>
<comment type="caution">
    <text evidence="3">The sequence shown here is derived from an EMBL/GenBank/DDBJ whole genome shotgun (WGS) entry which is preliminary data.</text>
</comment>